<reference evidence="2 3" key="1">
    <citation type="journal article" date="2015" name="Nature">
        <title>rRNA introns, odd ribosomes, and small enigmatic genomes across a large radiation of phyla.</title>
        <authorList>
            <person name="Brown C.T."/>
            <person name="Hug L.A."/>
            <person name="Thomas B.C."/>
            <person name="Sharon I."/>
            <person name="Castelle C.J."/>
            <person name="Singh A."/>
            <person name="Wilkins M.J."/>
            <person name="Williams K.H."/>
            <person name="Banfield J.F."/>
        </authorList>
    </citation>
    <scope>NUCLEOTIDE SEQUENCE [LARGE SCALE GENOMIC DNA]</scope>
</reference>
<dbReference type="GO" id="GO:0008270">
    <property type="term" value="F:zinc ion binding"/>
    <property type="evidence" value="ECO:0007669"/>
    <property type="project" value="InterPro"/>
</dbReference>
<organism evidence="2 3">
    <name type="scientific">Candidatus Yanofskybacteria bacterium GW2011_GWD1_39_16</name>
    <dbReference type="NCBI Taxonomy" id="1619030"/>
    <lineage>
        <taxon>Bacteria</taxon>
        <taxon>Candidatus Yanofskyibacteriota</taxon>
    </lineage>
</organism>
<dbReference type="EMBL" id="LBWL01000004">
    <property type="protein sequence ID" value="KKR09469.1"/>
    <property type="molecule type" value="Genomic_DNA"/>
</dbReference>
<evidence type="ECO:0000313" key="2">
    <source>
        <dbReference type="EMBL" id="KKR09469.1"/>
    </source>
</evidence>
<dbReference type="Pfam" id="PF01844">
    <property type="entry name" value="HNH"/>
    <property type="match status" value="1"/>
</dbReference>
<dbReference type="InterPro" id="IPR002711">
    <property type="entry name" value="HNH"/>
</dbReference>
<proteinExistence type="predicted"/>
<gene>
    <name evidence="2" type="ORF">UT35_C0004G0008</name>
</gene>
<comment type="caution">
    <text evidence="2">The sequence shown here is derived from an EMBL/GenBank/DDBJ whole genome shotgun (WGS) entry which is preliminary data.</text>
</comment>
<name>A0A837HUH7_9BACT</name>
<evidence type="ECO:0000313" key="3">
    <source>
        <dbReference type="Proteomes" id="UP000033996"/>
    </source>
</evidence>
<sequence>MKKCVRCQKEKPYCDFPKDKQTKDKLNSWCKKCKSDWNKSSLSYKKYRKEWVEKNKEYIRIATKKWAIKNGKKYRTEKEQKYGLGIGTIQRYGVKIALFVYDRAERKCEQCGGENDLTIHHLDQQGRNFENRGLQPNNDIENLVVWCRRCHGSFHGKQNKGIKKSKKKVG</sequence>
<dbReference type="CDD" id="cd00085">
    <property type="entry name" value="HNHc"/>
    <property type="match status" value="1"/>
</dbReference>
<protein>
    <recommendedName>
        <fullName evidence="1">HNH nuclease domain-containing protein</fullName>
    </recommendedName>
</protein>
<accession>A0A837HUH7</accession>
<dbReference type="SMART" id="SM00507">
    <property type="entry name" value="HNHc"/>
    <property type="match status" value="1"/>
</dbReference>
<dbReference type="AlphaFoldDB" id="A0A837HUH7"/>
<dbReference type="GO" id="GO:0003676">
    <property type="term" value="F:nucleic acid binding"/>
    <property type="evidence" value="ECO:0007669"/>
    <property type="project" value="InterPro"/>
</dbReference>
<dbReference type="InterPro" id="IPR003615">
    <property type="entry name" value="HNH_nuc"/>
</dbReference>
<dbReference type="Proteomes" id="UP000033996">
    <property type="component" value="Unassembled WGS sequence"/>
</dbReference>
<feature type="domain" description="HNH nuclease" evidence="1">
    <location>
        <begin position="95"/>
        <end position="152"/>
    </location>
</feature>
<evidence type="ECO:0000259" key="1">
    <source>
        <dbReference type="SMART" id="SM00507"/>
    </source>
</evidence>
<dbReference type="GO" id="GO:0004519">
    <property type="term" value="F:endonuclease activity"/>
    <property type="evidence" value="ECO:0007669"/>
    <property type="project" value="InterPro"/>
</dbReference>